<dbReference type="Pfam" id="PF03061">
    <property type="entry name" value="4HBT"/>
    <property type="match status" value="1"/>
</dbReference>
<dbReference type="InterPro" id="IPR006683">
    <property type="entry name" value="Thioestr_dom"/>
</dbReference>
<dbReference type="CDD" id="cd03443">
    <property type="entry name" value="PaaI_thioesterase"/>
    <property type="match status" value="1"/>
</dbReference>
<dbReference type="InterPro" id="IPR052723">
    <property type="entry name" value="Acyl-CoA_thioesterase_PaaI"/>
</dbReference>
<gene>
    <name evidence="4" type="ORF">GGR93_000147</name>
</gene>
<dbReference type="PANTHER" id="PTHR42856:SF1">
    <property type="entry name" value="ACYL-COENZYME A THIOESTERASE PAAI"/>
    <property type="match status" value="1"/>
</dbReference>
<sequence length="154" mass="16576">MKHDAPSEMTPQMRARKCADLMFASDSASPGLGMAITDIGPGHATMTMTVRQDMLNGHRICHGGFIFTLADSAFAFACNSYNQLVVAQQNQITYLSPGKEGEVLTATATEASRSGRSGVYDVRVTGEDGRAVALFRGLSRSVKGQHFPEEETTE</sequence>
<evidence type="ECO:0000256" key="2">
    <source>
        <dbReference type="ARBA" id="ARBA00022801"/>
    </source>
</evidence>
<dbReference type="PANTHER" id="PTHR42856">
    <property type="entry name" value="ACYL-COENZYME A THIOESTERASE PAAI"/>
    <property type="match status" value="1"/>
</dbReference>
<organism evidence="4 5">
    <name type="scientific">Sulfitobacter noctilucicola</name>
    <dbReference type="NCBI Taxonomy" id="1342301"/>
    <lineage>
        <taxon>Bacteria</taxon>
        <taxon>Pseudomonadati</taxon>
        <taxon>Pseudomonadota</taxon>
        <taxon>Alphaproteobacteria</taxon>
        <taxon>Rhodobacterales</taxon>
        <taxon>Roseobacteraceae</taxon>
        <taxon>Sulfitobacter</taxon>
    </lineage>
</organism>
<dbReference type="SUPFAM" id="SSF54637">
    <property type="entry name" value="Thioesterase/thiol ester dehydrase-isomerase"/>
    <property type="match status" value="1"/>
</dbReference>
<dbReference type="InterPro" id="IPR011973">
    <property type="entry name" value="PaaD"/>
</dbReference>
<dbReference type="Gene3D" id="3.10.129.10">
    <property type="entry name" value="Hotdog Thioesterase"/>
    <property type="match status" value="1"/>
</dbReference>
<accession>A0A7W6M6I1</accession>
<evidence type="ECO:0000259" key="3">
    <source>
        <dbReference type="Pfam" id="PF03061"/>
    </source>
</evidence>
<evidence type="ECO:0000313" key="4">
    <source>
        <dbReference type="EMBL" id="MBB4172386.1"/>
    </source>
</evidence>
<dbReference type="NCBIfam" id="TIGR00369">
    <property type="entry name" value="unchar_dom_1"/>
    <property type="match status" value="1"/>
</dbReference>
<dbReference type="AlphaFoldDB" id="A0A7W6M6I1"/>
<dbReference type="InterPro" id="IPR003736">
    <property type="entry name" value="PAAI_dom"/>
</dbReference>
<evidence type="ECO:0000256" key="1">
    <source>
        <dbReference type="ARBA" id="ARBA00008324"/>
    </source>
</evidence>
<dbReference type="Proteomes" id="UP000565745">
    <property type="component" value="Unassembled WGS sequence"/>
</dbReference>
<dbReference type="NCBIfam" id="TIGR02286">
    <property type="entry name" value="PaaD"/>
    <property type="match status" value="1"/>
</dbReference>
<dbReference type="GO" id="GO:0016289">
    <property type="term" value="F:acyl-CoA hydrolase activity"/>
    <property type="evidence" value="ECO:0007669"/>
    <property type="project" value="UniProtKB-ARBA"/>
</dbReference>
<name>A0A7W6M6I1_9RHOB</name>
<keyword evidence="5" id="KW-1185">Reference proteome</keyword>
<reference evidence="4 5" key="1">
    <citation type="submission" date="2020-08" db="EMBL/GenBank/DDBJ databases">
        <title>Genomic Encyclopedia of Type Strains, Phase IV (KMG-IV): sequencing the most valuable type-strain genomes for metagenomic binning, comparative biology and taxonomic classification.</title>
        <authorList>
            <person name="Goeker M."/>
        </authorList>
    </citation>
    <scope>NUCLEOTIDE SEQUENCE [LARGE SCALE GENOMIC DNA]</scope>
    <source>
        <strain evidence="4 5">DSM 101015</strain>
    </source>
</reference>
<protein>
    <submittedName>
        <fullName evidence="4">Acyl-CoA thioesterase</fullName>
        <ecNumber evidence="4">3.1.2.-</ecNumber>
    </submittedName>
</protein>
<dbReference type="EC" id="3.1.2.-" evidence="4"/>
<keyword evidence="2 4" id="KW-0378">Hydrolase</keyword>
<dbReference type="InterPro" id="IPR029069">
    <property type="entry name" value="HotDog_dom_sf"/>
</dbReference>
<feature type="domain" description="Thioesterase" evidence="3">
    <location>
        <begin position="60"/>
        <end position="132"/>
    </location>
</feature>
<proteinExistence type="inferred from homology"/>
<comment type="caution">
    <text evidence="4">The sequence shown here is derived from an EMBL/GenBank/DDBJ whole genome shotgun (WGS) entry which is preliminary data.</text>
</comment>
<dbReference type="EMBL" id="JACIFU010000001">
    <property type="protein sequence ID" value="MBB4172386.1"/>
    <property type="molecule type" value="Genomic_DNA"/>
</dbReference>
<evidence type="ECO:0000313" key="5">
    <source>
        <dbReference type="Proteomes" id="UP000565745"/>
    </source>
</evidence>
<dbReference type="FunFam" id="3.10.129.10:FF:000022">
    <property type="entry name" value="Phenylacetic acid degradation protein"/>
    <property type="match status" value="1"/>
</dbReference>
<comment type="similarity">
    <text evidence="1">Belongs to the thioesterase PaaI family.</text>
</comment>